<feature type="domain" description="HTH araC/xylS-type" evidence="4">
    <location>
        <begin position="160"/>
        <end position="259"/>
    </location>
</feature>
<dbReference type="Gene3D" id="2.60.120.10">
    <property type="entry name" value="Jelly Rolls"/>
    <property type="match status" value="1"/>
</dbReference>
<dbReference type="Proteomes" id="UP000189796">
    <property type="component" value="Chromosome I"/>
</dbReference>
<name>A0A1M5GHK2_9BRAD</name>
<accession>A0A1M5GHK2</accession>
<dbReference type="Pfam" id="PF12833">
    <property type="entry name" value="HTH_18"/>
    <property type="match status" value="1"/>
</dbReference>
<keyword evidence="1" id="KW-0805">Transcription regulation</keyword>
<evidence type="ECO:0000256" key="1">
    <source>
        <dbReference type="ARBA" id="ARBA00023015"/>
    </source>
</evidence>
<evidence type="ECO:0000313" key="6">
    <source>
        <dbReference type="Proteomes" id="UP000189796"/>
    </source>
</evidence>
<dbReference type="InterPro" id="IPR014710">
    <property type="entry name" value="RmlC-like_jellyroll"/>
</dbReference>
<evidence type="ECO:0000259" key="4">
    <source>
        <dbReference type="PROSITE" id="PS01124"/>
    </source>
</evidence>
<sequence>MTIVIHPELWETPKGHFQQRVVAYVLDLKRGGGLQPHRHQRAQLLAVTSGSIAVTAEGSTFVAPPERAVWVPANTVHETRHLTSTRLQTLYVSADAAPELSRRTTVLQVGPLMRELMNVIVARPRLHDEGGADGRLVSVLLDQLSTAAALPLNLPMPKSHELLSIAADLLEAPTRAPSLSELAHATRRSPRTLERQFKSETGLSLRSFRRQAKLLRSLELLSSDMSVSAVSDQLGFGEPSAFIAMFRAAFGVTPGRYLT</sequence>
<dbReference type="CDD" id="cd06124">
    <property type="entry name" value="cupin_NimR-like_N"/>
    <property type="match status" value="1"/>
</dbReference>
<gene>
    <name evidence="5" type="ORF">SAMN05443248_0037</name>
</gene>
<dbReference type="InterPro" id="IPR009057">
    <property type="entry name" value="Homeodomain-like_sf"/>
</dbReference>
<proteinExistence type="predicted"/>
<dbReference type="Gene3D" id="1.10.10.60">
    <property type="entry name" value="Homeodomain-like"/>
    <property type="match status" value="2"/>
</dbReference>
<dbReference type="PANTHER" id="PTHR11019">
    <property type="entry name" value="HTH-TYPE TRANSCRIPTIONAL REGULATOR NIMR"/>
    <property type="match status" value="1"/>
</dbReference>
<keyword evidence="2" id="KW-0238">DNA-binding</keyword>
<dbReference type="InterPro" id="IPR011051">
    <property type="entry name" value="RmlC_Cupin_sf"/>
</dbReference>
<dbReference type="PROSITE" id="PS01124">
    <property type="entry name" value="HTH_ARAC_FAMILY_2"/>
    <property type="match status" value="1"/>
</dbReference>
<dbReference type="GO" id="GO:0003700">
    <property type="term" value="F:DNA-binding transcription factor activity"/>
    <property type="evidence" value="ECO:0007669"/>
    <property type="project" value="InterPro"/>
</dbReference>
<dbReference type="InterPro" id="IPR018060">
    <property type="entry name" value="HTH_AraC"/>
</dbReference>
<organism evidence="5 6">
    <name type="scientific">Bradyrhizobium erythrophlei</name>
    <dbReference type="NCBI Taxonomy" id="1437360"/>
    <lineage>
        <taxon>Bacteria</taxon>
        <taxon>Pseudomonadati</taxon>
        <taxon>Pseudomonadota</taxon>
        <taxon>Alphaproteobacteria</taxon>
        <taxon>Hyphomicrobiales</taxon>
        <taxon>Nitrobacteraceae</taxon>
        <taxon>Bradyrhizobium</taxon>
    </lineage>
</organism>
<protein>
    <submittedName>
        <fullName evidence="5">Transcriptional regulator, AraC family</fullName>
    </submittedName>
</protein>
<dbReference type="PROSITE" id="PS00041">
    <property type="entry name" value="HTH_ARAC_FAMILY_1"/>
    <property type="match status" value="1"/>
</dbReference>
<evidence type="ECO:0000256" key="3">
    <source>
        <dbReference type="ARBA" id="ARBA00023163"/>
    </source>
</evidence>
<dbReference type="EMBL" id="LT670817">
    <property type="protein sequence ID" value="SHG03166.1"/>
    <property type="molecule type" value="Genomic_DNA"/>
</dbReference>
<dbReference type="InterPro" id="IPR003313">
    <property type="entry name" value="AraC-bd"/>
</dbReference>
<dbReference type="SUPFAM" id="SSF46689">
    <property type="entry name" value="Homeodomain-like"/>
    <property type="match status" value="1"/>
</dbReference>
<dbReference type="PANTHER" id="PTHR11019:SF199">
    <property type="entry name" value="HTH-TYPE TRANSCRIPTIONAL REGULATOR NIMR"/>
    <property type="match status" value="1"/>
</dbReference>
<dbReference type="RefSeq" id="WP_172842434.1">
    <property type="nucleotide sequence ID" value="NZ_LT670817.1"/>
</dbReference>
<dbReference type="AlphaFoldDB" id="A0A1M5GHK2"/>
<dbReference type="InterPro" id="IPR018062">
    <property type="entry name" value="HTH_AraC-typ_CS"/>
</dbReference>
<keyword evidence="3" id="KW-0804">Transcription</keyword>
<evidence type="ECO:0000313" key="5">
    <source>
        <dbReference type="EMBL" id="SHG03166.1"/>
    </source>
</evidence>
<reference evidence="5 6" key="1">
    <citation type="submission" date="2016-11" db="EMBL/GenBank/DDBJ databases">
        <authorList>
            <person name="Jaros S."/>
            <person name="Januszkiewicz K."/>
            <person name="Wedrychowicz H."/>
        </authorList>
    </citation>
    <scope>NUCLEOTIDE SEQUENCE [LARGE SCALE GENOMIC DNA]</scope>
    <source>
        <strain evidence="5 6">GAS138</strain>
    </source>
</reference>
<dbReference type="Pfam" id="PF02311">
    <property type="entry name" value="AraC_binding"/>
    <property type="match status" value="1"/>
</dbReference>
<evidence type="ECO:0000256" key="2">
    <source>
        <dbReference type="ARBA" id="ARBA00023125"/>
    </source>
</evidence>
<dbReference type="SMART" id="SM00342">
    <property type="entry name" value="HTH_ARAC"/>
    <property type="match status" value="1"/>
</dbReference>
<dbReference type="GO" id="GO:0043565">
    <property type="term" value="F:sequence-specific DNA binding"/>
    <property type="evidence" value="ECO:0007669"/>
    <property type="project" value="InterPro"/>
</dbReference>
<dbReference type="SUPFAM" id="SSF51182">
    <property type="entry name" value="RmlC-like cupins"/>
    <property type="match status" value="1"/>
</dbReference>